<keyword evidence="17" id="KW-1185">Reference proteome</keyword>
<dbReference type="STRING" id="1307763.L21SP4_00015"/>
<keyword evidence="11 13" id="KW-0030">Aminoacyl-tRNA synthetase</keyword>
<comment type="cofactor">
    <cofactor evidence="13">
        <name>Mg(2+)</name>
        <dbReference type="ChEBI" id="CHEBI:18420"/>
    </cofactor>
    <text evidence="13">Binds 2 magnesium ions per tetramer.</text>
</comment>
<dbReference type="InterPro" id="IPR006195">
    <property type="entry name" value="aa-tRNA-synth_II"/>
</dbReference>
<dbReference type="PATRIC" id="fig|1609981.3.peg.15"/>
<proteinExistence type="inferred from homology"/>
<keyword evidence="5 13" id="KW-0436">Ligase</keyword>
<evidence type="ECO:0000259" key="15">
    <source>
        <dbReference type="PROSITE" id="PS50862"/>
    </source>
</evidence>
<evidence type="ECO:0000256" key="3">
    <source>
        <dbReference type="ARBA" id="ARBA00011209"/>
    </source>
</evidence>
<evidence type="ECO:0000256" key="9">
    <source>
        <dbReference type="ARBA" id="ARBA00022842"/>
    </source>
</evidence>
<dbReference type="EC" id="6.1.1.20" evidence="13"/>
<feature type="compositionally biased region" description="Basic and acidic residues" evidence="14">
    <location>
        <begin position="91"/>
        <end position="103"/>
    </location>
</feature>
<evidence type="ECO:0000256" key="4">
    <source>
        <dbReference type="ARBA" id="ARBA00022490"/>
    </source>
</evidence>
<name>A0A0G3EEY5_9BACT</name>
<keyword evidence="9 13" id="KW-0460">Magnesium</keyword>
<dbReference type="AlphaFoldDB" id="A0A0G3EEY5"/>
<evidence type="ECO:0000256" key="12">
    <source>
        <dbReference type="ARBA" id="ARBA00049255"/>
    </source>
</evidence>
<evidence type="ECO:0000313" key="17">
    <source>
        <dbReference type="Proteomes" id="UP000035268"/>
    </source>
</evidence>
<keyword evidence="4 13" id="KW-0963">Cytoplasm</keyword>
<reference evidence="17" key="1">
    <citation type="submission" date="2015-02" db="EMBL/GenBank/DDBJ databases">
        <title>Description and complete genome sequence of the first cultured representative of the subdivision 5 of the Verrucomicrobia phylum.</title>
        <authorList>
            <person name="Spring S."/>
            <person name="Bunk B."/>
            <person name="Sproer C."/>
            <person name="Klenk H.-P."/>
        </authorList>
    </citation>
    <scope>NUCLEOTIDE SEQUENCE [LARGE SCALE GENOMIC DNA]</scope>
    <source>
        <strain evidence="17">L21-Fru-AB</strain>
    </source>
</reference>
<dbReference type="InterPro" id="IPR022911">
    <property type="entry name" value="Phe_tRNA_ligase_alpha1_bac"/>
</dbReference>
<dbReference type="PROSITE" id="PS50862">
    <property type="entry name" value="AA_TRNA_LIGASE_II"/>
    <property type="match status" value="1"/>
</dbReference>
<evidence type="ECO:0000313" key="16">
    <source>
        <dbReference type="EMBL" id="AKJ63305.1"/>
    </source>
</evidence>
<comment type="subunit">
    <text evidence="3 13">Tetramer of two alpha and two beta subunits.</text>
</comment>
<dbReference type="InterPro" id="IPR004188">
    <property type="entry name" value="Phe-tRNA_ligase_II_N"/>
</dbReference>
<protein>
    <recommendedName>
        <fullName evidence="13">Phenylalanine--tRNA ligase alpha subunit</fullName>
        <ecNumber evidence="13">6.1.1.20</ecNumber>
    </recommendedName>
    <alternativeName>
        <fullName evidence="13">Phenylalanyl-tRNA synthetase alpha subunit</fullName>
        <shortName evidence="13">PheRS</shortName>
    </alternativeName>
</protein>
<dbReference type="InterPro" id="IPR004529">
    <property type="entry name" value="Phe-tRNA-synth_IIc_asu"/>
</dbReference>
<feature type="region of interest" description="Disordered" evidence="14">
    <location>
        <begin position="77"/>
        <end position="103"/>
    </location>
</feature>
<sequence length="336" mass="37801">MDTRKIEAIKGKALEEAAGAAGPKELEGVRVRYLGRRGRVTEIMAGIRDVPPEERREYGQAANALKQELSERIESRKAEFESSAATGAVEDPTRPGEWRGLGREHPISRITGRITDIFRTLGFTVATGPDIETVYHNFDALNTPADHPSRDEQDTFYLENGDLLRCHTSPVQVRYMEAHPPPVRIIAPGRCYRRDTPDATHSANFHQVEGLYVDRDVTLADLKGTIAYFARELMGDDVEIRFRPHFFPFTEPSVEVDFTCHMCRGSGCRVCKQSGWIEIMGAGMVDPNVFEAVGFAQYDVTGFAFGMGIERIAMIMYGIEDIRLLYENDVRFLAQF</sequence>
<dbReference type="GO" id="GO:0005737">
    <property type="term" value="C:cytoplasm"/>
    <property type="evidence" value="ECO:0007669"/>
    <property type="project" value="UniProtKB-SubCell"/>
</dbReference>
<evidence type="ECO:0000256" key="6">
    <source>
        <dbReference type="ARBA" id="ARBA00022723"/>
    </source>
</evidence>
<keyword evidence="10 13" id="KW-0648">Protein biosynthesis</keyword>
<feature type="binding site" evidence="13">
    <location>
        <position position="251"/>
    </location>
    <ligand>
        <name>Mg(2+)</name>
        <dbReference type="ChEBI" id="CHEBI:18420"/>
        <note>shared with beta subunit</note>
    </ligand>
</feature>
<keyword evidence="8 13" id="KW-0067">ATP-binding</keyword>
<dbReference type="KEGG" id="vbl:L21SP4_00015"/>
<evidence type="ECO:0000256" key="14">
    <source>
        <dbReference type="SAM" id="MobiDB-lite"/>
    </source>
</evidence>
<organism evidence="16 17">
    <name type="scientific">Kiritimatiella glycovorans</name>
    <dbReference type="NCBI Taxonomy" id="1307763"/>
    <lineage>
        <taxon>Bacteria</taxon>
        <taxon>Pseudomonadati</taxon>
        <taxon>Kiritimatiellota</taxon>
        <taxon>Kiritimatiellia</taxon>
        <taxon>Kiritimatiellales</taxon>
        <taxon>Kiritimatiellaceae</taxon>
        <taxon>Kiritimatiella</taxon>
    </lineage>
</organism>
<evidence type="ECO:0000256" key="13">
    <source>
        <dbReference type="HAMAP-Rule" id="MF_00281"/>
    </source>
</evidence>
<evidence type="ECO:0000256" key="7">
    <source>
        <dbReference type="ARBA" id="ARBA00022741"/>
    </source>
</evidence>
<dbReference type="GO" id="GO:0004826">
    <property type="term" value="F:phenylalanine-tRNA ligase activity"/>
    <property type="evidence" value="ECO:0007669"/>
    <property type="project" value="UniProtKB-UniRule"/>
</dbReference>
<dbReference type="HAMAP" id="MF_00281">
    <property type="entry name" value="Phe_tRNA_synth_alpha1"/>
    <property type="match status" value="1"/>
</dbReference>
<dbReference type="InterPro" id="IPR002319">
    <property type="entry name" value="Phenylalanyl-tRNA_Synthase"/>
</dbReference>
<evidence type="ECO:0000256" key="10">
    <source>
        <dbReference type="ARBA" id="ARBA00022917"/>
    </source>
</evidence>
<dbReference type="Gene3D" id="3.30.930.10">
    <property type="entry name" value="Bira Bifunctional Protein, Domain 2"/>
    <property type="match status" value="1"/>
</dbReference>
<comment type="subcellular location">
    <subcellularLocation>
        <location evidence="1 13">Cytoplasm</location>
    </subcellularLocation>
</comment>
<accession>A0A0G3EEY5</accession>
<dbReference type="EMBL" id="CP010904">
    <property type="protein sequence ID" value="AKJ63305.1"/>
    <property type="molecule type" value="Genomic_DNA"/>
</dbReference>
<dbReference type="NCBIfam" id="TIGR00468">
    <property type="entry name" value="pheS"/>
    <property type="match status" value="1"/>
</dbReference>
<dbReference type="InterPro" id="IPR010978">
    <property type="entry name" value="tRNA-bd_arm"/>
</dbReference>
<dbReference type="GO" id="GO:0000287">
    <property type="term" value="F:magnesium ion binding"/>
    <property type="evidence" value="ECO:0007669"/>
    <property type="project" value="UniProtKB-UniRule"/>
</dbReference>
<dbReference type="GO" id="GO:0000049">
    <property type="term" value="F:tRNA binding"/>
    <property type="evidence" value="ECO:0007669"/>
    <property type="project" value="InterPro"/>
</dbReference>
<keyword evidence="6 13" id="KW-0479">Metal-binding</keyword>
<dbReference type="OrthoDB" id="9800719at2"/>
<evidence type="ECO:0000256" key="11">
    <source>
        <dbReference type="ARBA" id="ARBA00023146"/>
    </source>
</evidence>
<gene>
    <name evidence="13 16" type="primary">pheS</name>
    <name evidence="16" type="ORF">L21SP4_00015</name>
</gene>
<dbReference type="CDD" id="cd00496">
    <property type="entry name" value="PheRS_alpha_core"/>
    <property type="match status" value="1"/>
</dbReference>
<comment type="catalytic activity">
    <reaction evidence="12 13">
        <text>tRNA(Phe) + L-phenylalanine + ATP = L-phenylalanyl-tRNA(Phe) + AMP + diphosphate + H(+)</text>
        <dbReference type="Rhea" id="RHEA:19413"/>
        <dbReference type="Rhea" id="RHEA-COMP:9668"/>
        <dbReference type="Rhea" id="RHEA-COMP:9699"/>
        <dbReference type="ChEBI" id="CHEBI:15378"/>
        <dbReference type="ChEBI" id="CHEBI:30616"/>
        <dbReference type="ChEBI" id="CHEBI:33019"/>
        <dbReference type="ChEBI" id="CHEBI:58095"/>
        <dbReference type="ChEBI" id="CHEBI:78442"/>
        <dbReference type="ChEBI" id="CHEBI:78531"/>
        <dbReference type="ChEBI" id="CHEBI:456215"/>
        <dbReference type="EC" id="6.1.1.20"/>
    </reaction>
</comment>
<reference evidence="16 17" key="2">
    <citation type="journal article" date="2016" name="ISME J.">
        <title>Characterization of the first cultured representative of Verrucomicrobia subdivision 5 indicates the proposal of a novel phylum.</title>
        <authorList>
            <person name="Spring S."/>
            <person name="Bunk B."/>
            <person name="Sproer C."/>
            <person name="Schumann P."/>
            <person name="Rohde M."/>
            <person name="Tindall B.J."/>
            <person name="Klenk H.P."/>
        </authorList>
    </citation>
    <scope>NUCLEOTIDE SEQUENCE [LARGE SCALE GENOMIC DNA]</scope>
    <source>
        <strain evidence="16 17">L21-Fru-AB</strain>
    </source>
</reference>
<dbReference type="SUPFAM" id="SSF55681">
    <property type="entry name" value="Class II aaRS and biotin synthetases"/>
    <property type="match status" value="1"/>
</dbReference>
<keyword evidence="7 13" id="KW-0547">Nucleotide-binding</keyword>
<evidence type="ECO:0000256" key="2">
    <source>
        <dbReference type="ARBA" id="ARBA00010207"/>
    </source>
</evidence>
<feature type="domain" description="Aminoacyl-transfer RNA synthetases class-II family profile" evidence="15">
    <location>
        <begin position="108"/>
        <end position="327"/>
    </location>
</feature>
<dbReference type="PANTHER" id="PTHR11538:SF41">
    <property type="entry name" value="PHENYLALANINE--TRNA LIGASE, MITOCHONDRIAL"/>
    <property type="match status" value="1"/>
</dbReference>
<dbReference type="GO" id="GO:0005524">
    <property type="term" value="F:ATP binding"/>
    <property type="evidence" value="ECO:0007669"/>
    <property type="project" value="UniProtKB-UniRule"/>
</dbReference>
<evidence type="ECO:0000256" key="8">
    <source>
        <dbReference type="ARBA" id="ARBA00022840"/>
    </source>
</evidence>
<dbReference type="Pfam" id="PF01409">
    <property type="entry name" value="tRNA-synt_2d"/>
    <property type="match status" value="1"/>
</dbReference>
<comment type="similarity">
    <text evidence="2 13">Belongs to the class-II aminoacyl-tRNA synthetase family. Phe-tRNA synthetase alpha subunit type 1 subfamily.</text>
</comment>
<dbReference type="PANTHER" id="PTHR11538">
    <property type="entry name" value="PHENYLALANYL-TRNA SYNTHETASE"/>
    <property type="match status" value="1"/>
</dbReference>
<dbReference type="InterPro" id="IPR045864">
    <property type="entry name" value="aa-tRNA-synth_II/BPL/LPL"/>
</dbReference>
<evidence type="ECO:0000256" key="1">
    <source>
        <dbReference type="ARBA" id="ARBA00004496"/>
    </source>
</evidence>
<dbReference type="RefSeq" id="WP_052880750.1">
    <property type="nucleotide sequence ID" value="NZ_CP010904.1"/>
</dbReference>
<evidence type="ECO:0000256" key="5">
    <source>
        <dbReference type="ARBA" id="ARBA00022598"/>
    </source>
</evidence>
<dbReference type="SUPFAM" id="SSF46589">
    <property type="entry name" value="tRNA-binding arm"/>
    <property type="match status" value="1"/>
</dbReference>
<dbReference type="Proteomes" id="UP000035268">
    <property type="component" value="Chromosome"/>
</dbReference>
<dbReference type="Pfam" id="PF02912">
    <property type="entry name" value="Phe_tRNA-synt_N"/>
    <property type="match status" value="1"/>
</dbReference>
<dbReference type="GO" id="GO:0006432">
    <property type="term" value="P:phenylalanyl-tRNA aminoacylation"/>
    <property type="evidence" value="ECO:0007669"/>
    <property type="project" value="UniProtKB-UniRule"/>
</dbReference>